<dbReference type="AlphaFoldDB" id="A0A0M0J677"/>
<gene>
    <name evidence="2" type="ORF">Ctob_000906</name>
</gene>
<dbReference type="OrthoDB" id="430522at2759"/>
<evidence type="ECO:0000313" key="3">
    <source>
        <dbReference type="Proteomes" id="UP000037460"/>
    </source>
</evidence>
<dbReference type="InterPro" id="IPR019601">
    <property type="entry name" value="Oxoglutarate/Fe-dep_Oase_C"/>
</dbReference>
<dbReference type="GO" id="GO:0031418">
    <property type="term" value="F:L-ascorbic acid binding"/>
    <property type="evidence" value="ECO:0007669"/>
    <property type="project" value="InterPro"/>
</dbReference>
<feature type="domain" description="Oxoglutarate/iron-dependent oxygenase C-terminal degradation" evidence="1">
    <location>
        <begin position="235"/>
        <end position="386"/>
    </location>
</feature>
<accession>A0A0M0J677</accession>
<dbReference type="PANTHER" id="PTHR12117">
    <property type="entry name" value="HISTONE ACETYLTRANSFERASE COMPLEX"/>
    <property type="match status" value="1"/>
</dbReference>
<keyword evidence="3" id="KW-1185">Reference proteome</keyword>
<organism evidence="2 3">
    <name type="scientific">Chrysochromulina tobinii</name>
    <dbReference type="NCBI Taxonomy" id="1460289"/>
    <lineage>
        <taxon>Eukaryota</taxon>
        <taxon>Haptista</taxon>
        <taxon>Haptophyta</taxon>
        <taxon>Prymnesiophyceae</taxon>
        <taxon>Prymnesiales</taxon>
        <taxon>Chrysochromulinaceae</taxon>
        <taxon>Chrysochromulina</taxon>
    </lineage>
</organism>
<dbReference type="Pfam" id="PF10637">
    <property type="entry name" value="Ofd1_CTDD"/>
    <property type="match status" value="1"/>
</dbReference>
<dbReference type="Gene3D" id="3.60.130.20">
    <property type="entry name" value="Oxoglutarate/iron-dependent oxygenase, C-terminal degradation domain"/>
    <property type="match status" value="2"/>
</dbReference>
<dbReference type="InterPro" id="IPR051842">
    <property type="entry name" value="uS12_prolyl_hydroxylase"/>
</dbReference>
<name>A0A0M0J677_9EUKA</name>
<evidence type="ECO:0000313" key="2">
    <source>
        <dbReference type="EMBL" id="KOO21733.1"/>
    </source>
</evidence>
<dbReference type="PANTHER" id="PTHR12117:SF0">
    <property type="entry name" value="PROLYL 3-HYDROXYLASE OGFOD1"/>
    <property type="match status" value="1"/>
</dbReference>
<evidence type="ECO:0000259" key="1">
    <source>
        <dbReference type="Pfam" id="PF10637"/>
    </source>
</evidence>
<dbReference type="InterPro" id="IPR043044">
    <property type="entry name" value="TPA1/Ofd1_C"/>
</dbReference>
<comment type="caution">
    <text evidence="2">The sequence shown here is derived from an EMBL/GenBank/DDBJ whole genome shotgun (WGS) entry which is preliminary data.</text>
</comment>
<reference evidence="3" key="1">
    <citation type="journal article" date="2015" name="PLoS Genet.">
        <title>Genome Sequence and Transcriptome Analyses of Chrysochromulina tobin: Metabolic Tools for Enhanced Algal Fitness in the Prominent Order Prymnesiales (Haptophyceae).</title>
        <authorList>
            <person name="Hovde B.T."/>
            <person name="Deodato C.R."/>
            <person name="Hunsperger H.M."/>
            <person name="Ryken S.A."/>
            <person name="Yost W."/>
            <person name="Jha R.K."/>
            <person name="Patterson J."/>
            <person name="Monnat R.J. Jr."/>
            <person name="Barlow S.B."/>
            <person name="Starkenburg S.R."/>
            <person name="Cattolico R.A."/>
        </authorList>
    </citation>
    <scope>NUCLEOTIDE SEQUENCE</scope>
    <source>
        <strain evidence="3">CCMP291</strain>
    </source>
</reference>
<sequence>MRTLKRKRTTDGSTAATVAQEEGSAAALTAESCFAPGALSRAKELSETFAAASPFPHAHLSSILAQPALLAVRQELGLLRSTFKETDMFKVFQTGDLANLDAADAEHSAALPATIALRAALYSPAFRAFVRTVTGCPPLTGQQDMSCNAYRHGGHLLCHDDVIGTRAVAPLAPSQEAQLAAVVHPAYLKASTMAAVRSQLESQGAALLASFLRPEIAAALAHAALAADRRDGLDGGAQLEAVREVMSSAPFVQWLAHLSGLTPRSCAAEVRRFRPGLDYSLAHVGTQCTHETLDATLTFVASRAEECAAWESGDVGGFECHVQASEEDHGAADVYKADESSAGVTSIHPQTNALSLVRRGTDTMKFIKYVSAAAPGSRWDVAASYVCGAVL</sequence>
<dbReference type="EMBL" id="JWZX01003339">
    <property type="protein sequence ID" value="KOO21733.1"/>
    <property type="molecule type" value="Genomic_DNA"/>
</dbReference>
<dbReference type="GO" id="GO:0016706">
    <property type="term" value="F:2-oxoglutarate-dependent dioxygenase activity"/>
    <property type="evidence" value="ECO:0007669"/>
    <property type="project" value="InterPro"/>
</dbReference>
<protein>
    <submittedName>
        <fullName evidence="2">Hsp90 chloroplast targeted</fullName>
    </submittedName>
</protein>
<proteinExistence type="predicted"/>
<dbReference type="Gene3D" id="2.60.120.620">
    <property type="entry name" value="q2cbj1_9rhob like domain"/>
    <property type="match status" value="1"/>
</dbReference>
<dbReference type="GO" id="GO:0005506">
    <property type="term" value="F:iron ion binding"/>
    <property type="evidence" value="ECO:0007669"/>
    <property type="project" value="InterPro"/>
</dbReference>
<dbReference type="Proteomes" id="UP000037460">
    <property type="component" value="Unassembled WGS sequence"/>
</dbReference>